<protein>
    <submittedName>
        <fullName evidence="2">Uncharacterized protein</fullName>
    </submittedName>
</protein>
<proteinExistence type="predicted"/>
<reference evidence="2" key="1">
    <citation type="journal article" date="2020" name="Stud. Mycol.">
        <title>101 Dothideomycetes genomes: a test case for predicting lifestyles and emergence of pathogens.</title>
        <authorList>
            <person name="Haridas S."/>
            <person name="Albert R."/>
            <person name="Binder M."/>
            <person name="Bloem J."/>
            <person name="Labutti K."/>
            <person name="Salamov A."/>
            <person name="Andreopoulos B."/>
            <person name="Baker S."/>
            <person name="Barry K."/>
            <person name="Bills G."/>
            <person name="Bluhm B."/>
            <person name="Cannon C."/>
            <person name="Castanera R."/>
            <person name="Culley D."/>
            <person name="Daum C."/>
            <person name="Ezra D."/>
            <person name="Gonzalez J."/>
            <person name="Henrissat B."/>
            <person name="Kuo A."/>
            <person name="Liang C."/>
            <person name="Lipzen A."/>
            <person name="Lutzoni F."/>
            <person name="Magnuson J."/>
            <person name="Mondo S."/>
            <person name="Nolan M."/>
            <person name="Ohm R."/>
            <person name="Pangilinan J."/>
            <person name="Park H.-J."/>
            <person name="Ramirez L."/>
            <person name="Alfaro M."/>
            <person name="Sun H."/>
            <person name="Tritt A."/>
            <person name="Yoshinaga Y."/>
            <person name="Zwiers L.-H."/>
            <person name="Turgeon B."/>
            <person name="Goodwin S."/>
            <person name="Spatafora J."/>
            <person name="Crous P."/>
            <person name="Grigoriev I."/>
        </authorList>
    </citation>
    <scope>NUCLEOTIDE SEQUENCE</scope>
    <source>
        <strain evidence="2">CBS 119925</strain>
    </source>
</reference>
<evidence type="ECO:0000313" key="3">
    <source>
        <dbReference type="Proteomes" id="UP000799440"/>
    </source>
</evidence>
<sequence>MTVTNSYPSISSSPRPSTDSHRTSLSTQRTRSDSSVPVHSSSDLEHSTSLDTTSTNASRRTEDYGAVELDPEVRLRKRDYAVEISRIMGRQLVAAMNKGRREGAGAGSPPRG</sequence>
<keyword evidence="3" id="KW-1185">Reference proteome</keyword>
<organism evidence="2 3">
    <name type="scientific">Sporormia fimetaria CBS 119925</name>
    <dbReference type="NCBI Taxonomy" id="1340428"/>
    <lineage>
        <taxon>Eukaryota</taxon>
        <taxon>Fungi</taxon>
        <taxon>Dikarya</taxon>
        <taxon>Ascomycota</taxon>
        <taxon>Pezizomycotina</taxon>
        <taxon>Dothideomycetes</taxon>
        <taxon>Pleosporomycetidae</taxon>
        <taxon>Pleosporales</taxon>
        <taxon>Sporormiaceae</taxon>
        <taxon>Sporormia</taxon>
    </lineage>
</organism>
<evidence type="ECO:0000313" key="2">
    <source>
        <dbReference type="EMBL" id="KAF2748203.1"/>
    </source>
</evidence>
<feature type="region of interest" description="Disordered" evidence="1">
    <location>
        <begin position="1"/>
        <end position="71"/>
    </location>
</feature>
<dbReference type="Proteomes" id="UP000799440">
    <property type="component" value="Unassembled WGS sequence"/>
</dbReference>
<dbReference type="AlphaFoldDB" id="A0A6A6VDE7"/>
<evidence type="ECO:0000256" key="1">
    <source>
        <dbReference type="SAM" id="MobiDB-lite"/>
    </source>
</evidence>
<dbReference type="OrthoDB" id="3801103at2759"/>
<name>A0A6A6VDE7_9PLEO</name>
<gene>
    <name evidence="2" type="ORF">M011DRAFT_476814</name>
</gene>
<feature type="compositionally biased region" description="Low complexity" evidence="1">
    <location>
        <begin position="1"/>
        <end position="17"/>
    </location>
</feature>
<dbReference type="EMBL" id="MU006570">
    <property type="protein sequence ID" value="KAF2748203.1"/>
    <property type="molecule type" value="Genomic_DNA"/>
</dbReference>
<feature type="compositionally biased region" description="Polar residues" evidence="1">
    <location>
        <begin position="49"/>
        <end position="58"/>
    </location>
</feature>
<accession>A0A6A6VDE7</accession>